<dbReference type="InterPro" id="IPR015421">
    <property type="entry name" value="PyrdxlP-dep_Trfase_major"/>
</dbReference>
<dbReference type="GO" id="GO:0008483">
    <property type="term" value="F:transaminase activity"/>
    <property type="evidence" value="ECO:0007669"/>
    <property type="project" value="UniProtKB-KW"/>
</dbReference>
<reference evidence="6" key="1">
    <citation type="submission" date="2016-10" db="EMBL/GenBank/DDBJ databases">
        <authorList>
            <person name="Varghese N."/>
            <person name="Submissions S."/>
        </authorList>
    </citation>
    <scope>NUCLEOTIDE SEQUENCE [LARGE SCALE GENOMIC DNA]</scope>
    <source>
        <strain evidence="6">NRRL B-59562</strain>
    </source>
</reference>
<name>A0A1H3FYP4_9PSED</name>
<dbReference type="InterPro" id="IPR005814">
    <property type="entry name" value="Aminotrans_3"/>
</dbReference>
<comment type="cofactor">
    <cofactor evidence="1">
        <name>pyridoxal 5'-phosphate</name>
        <dbReference type="ChEBI" id="CHEBI:597326"/>
    </cofactor>
</comment>
<evidence type="ECO:0000256" key="4">
    <source>
        <dbReference type="RuleBase" id="RU003560"/>
    </source>
</evidence>
<dbReference type="PROSITE" id="PS00600">
    <property type="entry name" value="AA_TRANSFER_CLASS_3"/>
    <property type="match status" value="1"/>
</dbReference>
<dbReference type="Gene3D" id="3.40.640.10">
    <property type="entry name" value="Type I PLP-dependent aspartate aminotransferase-like (Major domain)"/>
    <property type="match status" value="1"/>
</dbReference>
<evidence type="ECO:0000313" key="6">
    <source>
        <dbReference type="Proteomes" id="UP000243778"/>
    </source>
</evidence>
<dbReference type="InterPro" id="IPR015424">
    <property type="entry name" value="PyrdxlP-dep_Trfase"/>
</dbReference>
<keyword evidence="5" id="KW-0032">Aminotransferase</keyword>
<comment type="similarity">
    <text evidence="2 4">Belongs to the class-III pyridoxal-phosphate-dependent aminotransferase family.</text>
</comment>
<dbReference type="Pfam" id="PF00202">
    <property type="entry name" value="Aminotran_3"/>
    <property type="match status" value="1"/>
</dbReference>
<protein>
    <submittedName>
        <fullName evidence="5">4-aminobutyrate aminotransferase</fullName>
    </submittedName>
</protein>
<dbReference type="GO" id="GO:0030170">
    <property type="term" value="F:pyridoxal phosphate binding"/>
    <property type="evidence" value="ECO:0007669"/>
    <property type="project" value="InterPro"/>
</dbReference>
<evidence type="ECO:0000256" key="2">
    <source>
        <dbReference type="ARBA" id="ARBA00008954"/>
    </source>
</evidence>
<dbReference type="InterPro" id="IPR015422">
    <property type="entry name" value="PyrdxlP-dep_Trfase_small"/>
</dbReference>
<dbReference type="PANTHER" id="PTHR43094:SF1">
    <property type="entry name" value="AMINOTRANSFERASE CLASS-III"/>
    <property type="match status" value="1"/>
</dbReference>
<accession>A0A1H3FYP4</accession>
<evidence type="ECO:0000256" key="1">
    <source>
        <dbReference type="ARBA" id="ARBA00001933"/>
    </source>
</evidence>
<keyword evidence="6" id="KW-1185">Reference proteome</keyword>
<dbReference type="AlphaFoldDB" id="A0A1H3FYP4"/>
<dbReference type="Proteomes" id="UP000243778">
    <property type="component" value="Unassembled WGS sequence"/>
</dbReference>
<evidence type="ECO:0000313" key="5">
    <source>
        <dbReference type="EMBL" id="SDX95284.1"/>
    </source>
</evidence>
<keyword evidence="3 4" id="KW-0663">Pyridoxal phosphate</keyword>
<dbReference type="Gene3D" id="3.90.1150.10">
    <property type="entry name" value="Aspartate Aminotransferase, domain 1"/>
    <property type="match status" value="1"/>
</dbReference>
<keyword evidence="5" id="KW-0808">Transferase</keyword>
<dbReference type="PANTHER" id="PTHR43094">
    <property type="entry name" value="AMINOTRANSFERASE"/>
    <property type="match status" value="1"/>
</dbReference>
<proteinExistence type="inferred from homology"/>
<evidence type="ECO:0000256" key="3">
    <source>
        <dbReference type="ARBA" id="ARBA00022898"/>
    </source>
</evidence>
<dbReference type="RefSeq" id="WP_090231598.1">
    <property type="nucleotide sequence ID" value="NZ_FNNU01000008.1"/>
</dbReference>
<sequence length="440" mass="47111">MGRLIQTGLNAGEQPSFRIVGGEGVYFFLADGRRVIDGSSTGGPLGHAYPDMQDALRRAASAPVVSEGWAWGEREAAADELIDIAFAGEHDWVGGVRFFLSGSEANDQALSLAQVLSGRAPFAARERAYHGLTGLSRDATLQPHWHGGLASHHGGTRPTPWRVAVHQLPAPVGASYGGDVCVPSLETRLAGVPAQLADSAAMIIDYTQGGIYHDADYQDRMAAMARAAGCLWIADEVVTGLGRSGRWFAFQGGDSRPDIVTLGKPLAGGAAPAGAVVLSKDVMERLKDKSWQSYSTFRGHPSMVAAVRAYLRVVVREKLLERTAHLEQVMKRRLGEIAARHPIIARVDGRGLHWTIELHGPDWRDWRADTLEPTLASRVAERALEAGALIGTSGEQTSLFLAPALIISDSELETLLAALDYGLELPHEAAVEQCINGAIA</sequence>
<dbReference type="EMBL" id="FNNU01000008">
    <property type="protein sequence ID" value="SDX95284.1"/>
    <property type="molecule type" value="Genomic_DNA"/>
</dbReference>
<dbReference type="STRING" id="1007099.SAMN05216287_4197"/>
<dbReference type="InterPro" id="IPR049704">
    <property type="entry name" value="Aminotrans_3_PPA_site"/>
</dbReference>
<dbReference type="SUPFAM" id="SSF53383">
    <property type="entry name" value="PLP-dependent transferases"/>
    <property type="match status" value="1"/>
</dbReference>
<organism evidence="5 6">
    <name type="scientific">Pseudomonas kuykendallii</name>
    <dbReference type="NCBI Taxonomy" id="1007099"/>
    <lineage>
        <taxon>Bacteria</taxon>
        <taxon>Pseudomonadati</taxon>
        <taxon>Pseudomonadota</taxon>
        <taxon>Gammaproteobacteria</taxon>
        <taxon>Pseudomonadales</taxon>
        <taxon>Pseudomonadaceae</taxon>
        <taxon>Pseudomonas</taxon>
    </lineage>
</organism>
<dbReference type="OrthoDB" id="9801052at2"/>
<gene>
    <name evidence="5" type="ORF">SAMN05216287_4197</name>
</gene>